<organism evidence="8 9">
    <name type="scientific">Paenibacillus haidiansis</name>
    <dbReference type="NCBI Taxonomy" id="1574488"/>
    <lineage>
        <taxon>Bacteria</taxon>
        <taxon>Bacillati</taxon>
        <taxon>Bacillota</taxon>
        <taxon>Bacilli</taxon>
        <taxon>Bacillales</taxon>
        <taxon>Paenibacillaceae</taxon>
        <taxon>Paenibacillus</taxon>
    </lineage>
</organism>
<dbReference type="Proteomes" id="UP001306950">
    <property type="component" value="Unassembled WGS sequence"/>
</dbReference>
<dbReference type="InterPro" id="IPR002772">
    <property type="entry name" value="Glyco_hydro_3_C"/>
</dbReference>
<evidence type="ECO:0000313" key="9">
    <source>
        <dbReference type="Proteomes" id="UP001306950"/>
    </source>
</evidence>
<dbReference type="PROSITE" id="PS51272">
    <property type="entry name" value="SLH"/>
    <property type="match status" value="3"/>
</dbReference>
<name>A0ABU7VPU1_9BACL</name>
<dbReference type="RefSeq" id="WP_331845975.1">
    <property type="nucleotide sequence ID" value="NZ_JAZHPZ010000003.1"/>
</dbReference>
<dbReference type="InterPro" id="IPR036962">
    <property type="entry name" value="Glyco_hydro_3_N_sf"/>
</dbReference>
<evidence type="ECO:0000259" key="7">
    <source>
        <dbReference type="PROSITE" id="PS51272"/>
    </source>
</evidence>
<evidence type="ECO:0000256" key="6">
    <source>
        <dbReference type="RuleBase" id="RU361161"/>
    </source>
</evidence>
<dbReference type="Gene3D" id="3.20.20.300">
    <property type="entry name" value="Glycoside hydrolase, family 3, N-terminal domain"/>
    <property type="match status" value="1"/>
</dbReference>
<accession>A0ABU7VPU1</accession>
<evidence type="ECO:0000313" key="8">
    <source>
        <dbReference type="EMBL" id="MEF2965742.1"/>
    </source>
</evidence>
<comment type="catalytic activity">
    <reaction evidence="1">
        <text>Hydrolysis of terminal non-reducing N-acetyl-D-hexosamine residues in N-acetyl-beta-D-hexosaminides.</text>
        <dbReference type="EC" id="3.2.1.52"/>
    </reaction>
</comment>
<dbReference type="PROSITE" id="PS00775">
    <property type="entry name" value="GLYCOSYL_HYDROL_F3"/>
    <property type="match status" value="1"/>
</dbReference>
<dbReference type="PANTHER" id="PTHR30480:SF13">
    <property type="entry name" value="BETA-HEXOSAMINIDASE"/>
    <property type="match status" value="1"/>
</dbReference>
<feature type="domain" description="SLH" evidence="7">
    <location>
        <begin position="22"/>
        <end position="83"/>
    </location>
</feature>
<dbReference type="PRINTS" id="PR00133">
    <property type="entry name" value="GLHYDRLASE3"/>
</dbReference>
<dbReference type="PANTHER" id="PTHR30480">
    <property type="entry name" value="BETA-HEXOSAMINIDASE-RELATED"/>
    <property type="match status" value="1"/>
</dbReference>
<comment type="similarity">
    <text evidence="2 6">Belongs to the glycosyl hydrolase 3 family.</text>
</comment>
<evidence type="ECO:0000256" key="5">
    <source>
        <dbReference type="ARBA" id="ARBA00023295"/>
    </source>
</evidence>
<feature type="domain" description="SLH" evidence="7">
    <location>
        <begin position="84"/>
        <end position="142"/>
    </location>
</feature>
<keyword evidence="9" id="KW-1185">Reference proteome</keyword>
<comment type="caution">
    <text evidence="8">The sequence shown here is derived from an EMBL/GenBank/DDBJ whole genome shotgun (WGS) entry which is preliminary data.</text>
</comment>
<dbReference type="InterPro" id="IPR036881">
    <property type="entry name" value="Glyco_hydro_3_C_sf"/>
</dbReference>
<dbReference type="Pfam" id="PF00395">
    <property type="entry name" value="SLH"/>
    <property type="match status" value="3"/>
</dbReference>
<dbReference type="Gene3D" id="3.40.50.1700">
    <property type="entry name" value="Glycoside hydrolase family 3 C-terminal domain"/>
    <property type="match status" value="1"/>
</dbReference>
<dbReference type="Pfam" id="PF01915">
    <property type="entry name" value="Glyco_hydro_3_C"/>
    <property type="match status" value="1"/>
</dbReference>
<dbReference type="InterPro" id="IPR019800">
    <property type="entry name" value="Glyco_hydro_3_AS"/>
</dbReference>
<feature type="domain" description="SLH" evidence="7">
    <location>
        <begin position="143"/>
        <end position="206"/>
    </location>
</feature>
<dbReference type="InterPro" id="IPR001119">
    <property type="entry name" value="SLH_dom"/>
</dbReference>
<dbReference type="SUPFAM" id="SSF52279">
    <property type="entry name" value="Beta-D-glucan exohydrolase, C-terminal domain"/>
    <property type="match status" value="1"/>
</dbReference>
<dbReference type="EC" id="3.2.1.52" evidence="3"/>
<evidence type="ECO:0000256" key="2">
    <source>
        <dbReference type="ARBA" id="ARBA00005336"/>
    </source>
</evidence>
<gene>
    <name evidence="8" type="ORF">V3851_07865</name>
</gene>
<dbReference type="InterPro" id="IPR017853">
    <property type="entry name" value="GH"/>
</dbReference>
<protein>
    <recommendedName>
        <fullName evidence="3">beta-N-acetylhexosaminidase</fullName>
        <ecNumber evidence="3">3.2.1.52</ecNumber>
    </recommendedName>
</protein>
<sequence length="749" mass="81355">MLIIGFFTVVYLVPSTPQTTWAREIFSDLGNSKWAEDGIYDLTQRGTIAGYGNGIFKPSSSITRAQAVTYLIREIYPDRNFKVSEVKFRDLPKTHMFYSEMAKAVELGLVAGFDDGTVRPDAPISRGETATILARLYVLEPGGKTSELSDIRTHWAKEPILLLASNGLIGGYPDGSFGPDRSVSRAEFAVFLSRVISFEREQAIEAKDWNKLLGYMTLEEKVGQMLMPDIRMWNGKPSYSVNGGVEELLYEQQPGGLILFDKNITDAKQLITFNHQLQQAAGDIPLFLGIDQEGGVVNRIPGGTNLPGNMALGATGQPALSKQAGIVTGTELKALGVNLDFAPVLDVNVNPDNPIIGIRSFGADPDLVADFGVQFMKGLEQSGVISAVKHFPGHGDTTVDSHLGLPVVTHDKQRLEAIELKPFRAAVQNGAGMVMSSHIAFPALDDTKMKSKKDGSSVLLPATLSSKIMTGLLREELGFDGVIVTDAFTMNGIAEHFGEEEAVRLAVKAGVDIILMPQDIPGAHQAIVQAVKNGEIDKARIDASVTRILELKQEYGLFETQEGLQAKLQRADKIIGSKEHREVEQGIAEQAITELVNNRDSLPLRLSDGDTVAVLAPTVELSNSIEDSLSSANFGKRFSVESLIIGDKNASETYAAINRADHVILVSYQFRSSISDYDWAAYQDLIDKLNTGNKSYVLLSAGNPYEMMFLQDVKSGIASYGAEAPNLQAAVKVIFGVNKAKGKLPEDWG</sequence>
<proteinExistence type="inferred from homology"/>
<dbReference type="InterPro" id="IPR001764">
    <property type="entry name" value="Glyco_hydro_3_N"/>
</dbReference>
<reference evidence="8 9" key="1">
    <citation type="submission" date="2024-02" db="EMBL/GenBank/DDBJ databases">
        <title>A nitrogen-fixing paenibacillus bacterium.</title>
        <authorList>
            <person name="Zhang W.L."/>
            <person name="Chen S.F."/>
        </authorList>
    </citation>
    <scope>NUCLEOTIDE SEQUENCE [LARGE SCALE GENOMIC DNA]</scope>
    <source>
        <strain evidence="8 9">M1</strain>
    </source>
</reference>
<keyword evidence="4 6" id="KW-0378">Hydrolase</keyword>
<dbReference type="EMBL" id="JAZHPZ010000003">
    <property type="protein sequence ID" value="MEF2965742.1"/>
    <property type="molecule type" value="Genomic_DNA"/>
</dbReference>
<dbReference type="GO" id="GO:0016787">
    <property type="term" value="F:hydrolase activity"/>
    <property type="evidence" value="ECO:0007669"/>
    <property type="project" value="UniProtKB-KW"/>
</dbReference>
<keyword evidence="5 6" id="KW-0326">Glycosidase</keyword>
<dbReference type="SUPFAM" id="SSF51445">
    <property type="entry name" value="(Trans)glycosidases"/>
    <property type="match status" value="1"/>
</dbReference>
<dbReference type="Pfam" id="PF00933">
    <property type="entry name" value="Glyco_hydro_3"/>
    <property type="match status" value="1"/>
</dbReference>
<evidence type="ECO:0000256" key="1">
    <source>
        <dbReference type="ARBA" id="ARBA00001231"/>
    </source>
</evidence>
<evidence type="ECO:0000256" key="4">
    <source>
        <dbReference type="ARBA" id="ARBA00022801"/>
    </source>
</evidence>
<dbReference type="InterPro" id="IPR050226">
    <property type="entry name" value="NagZ_Beta-hexosaminidase"/>
</dbReference>
<evidence type="ECO:0000256" key="3">
    <source>
        <dbReference type="ARBA" id="ARBA00012663"/>
    </source>
</evidence>